<accession>A0A4Y7LG53</accession>
<dbReference type="InterPro" id="IPR035892">
    <property type="entry name" value="C2_domain_sf"/>
</dbReference>
<reference evidence="4 5" key="1">
    <citation type="journal article" date="2018" name="Science">
        <title>The opium poppy genome and morphinan production.</title>
        <authorList>
            <person name="Guo L."/>
            <person name="Winzer T."/>
            <person name="Yang X."/>
            <person name="Li Y."/>
            <person name="Ning Z."/>
            <person name="He Z."/>
            <person name="Teodor R."/>
            <person name="Lu Y."/>
            <person name="Bowser T.A."/>
            <person name="Graham I.A."/>
            <person name="Ye K."/>
        </authorList>
    </citation>
    <scope>NUCLEOTIDE SEQUENCE [LARGE SCALE GENOMIC DNA]</scope>
    <source>
        <strain evidence="5">cv. HN1</strain>
        <tissue evidence="4">Leaves</tissue>
    </source>
</reference>
<evidence type="ECO:0000256" key="1">
    <source>
        <dbReference type="ARBA" id="ARBA00022723"/>
    </source>
</evidence>
<dbReference type="EMBL" id="CM010725">
    <property type="protein sequence ID" value="RZC83917.1"/>
    <property type="molecule type" value="Genomic_DNA"/>
</dbReference>
<dbReference type="PANTHER" id="PTHR46502:SF15">
    <property type="entry name" value="16 KDA PHLOEM PROTEIN 1"/>
    <property type="match status" value="1"/>
</dbReference>
<protein>
    <recommendedName>
        <fullName evidence="3">C2 domain-containing protein</fullName>
    </recommendedName>
</protein>
<dbReference type="Proteomes" id="UP000316621">
    <property type="component" value="Chromosome 11"/>
</dbReference>
<proteinExistence type="predicted"/>
<dbReference type="Gene3D" id="2.60.40.150">
    <property type="entry name" value="C2 domain"/>
    <property type="match status" value="1"/>
</dbReference>
<evidence type="ECO:0000256" key="2">
    <source>
        <dbReference type="ARBA" id="ARBA00022837"/>
    </source>
</evidence>
<evidence type="ECO:0000313" key="5">
    <source>
        <dbReference type="Proteomes" id="UP000316621"/>
    </source>
</evidence>
<gene>
    <name evidence="4" type="ORF">C5167_046702</name>
</gene>
<dbReference type="SUPFAM" id="SSF49562">
    <property type="entry name" value="C2 domain (Calcium/lipid-binding domain, CaLB)"/>
    <property type="match status" value="1"/>
</dbReference>
<keyword evidence="5" id="KW-1185">Reference proteome</keyword>
<evidence type="ECO:0000313" key="4">
    <source>
        <dbReference type="EMBL" id="RZC83917.1"/>
    </source>
</evidence>
<keyword evidence="2" id="KW-0106">Calcium</keyword>
<feature type="domain" description="C2" evidence="3">
    <location>
        <begin position="3"/>
        <end position="43"/>
    </location>
</feature>
<dbReference type="InterPro" id="IPR000008">
    <property type="entry name" value="C2_dom"/>
</dbReference>
<dbReference type="AlphaFoldDB" id="A0A4Y7LG53"/>
<name>A0A4Y7LG53_PAPSO</name>
<dbReference type="GO" id="GO:0046872">
    <property type="term" value="F:metal ion binding"/>
    <property type="evidence" value="ECO:0007669"/>
    <property type="project" value="UniProtKB-KW"/>
</dbReference>
<keyword evidence="1" id="KW-0479">Metal-binding</keyword>
<evidence type="ECO:0000259" key="3">
    <source>
        <dbReference type="Pfam" id="PF00168"/>
    </source>
</evidence>
<sequence>MSGLLEIVLVDAQGLPKSDLIGKMDPYVTIQYKNQKLRSSVAKVDIDESTMAAWPDRIVGEWNSDTLV</sequence>
<dbReference type="Pfam" id="PF00168">
    <property type="entry name" value="C2"/>
    <property type="match status" value="1"/>
</dbReference>
<organism evidence="4 5">
    <name type="scientific">Papaver somniferum</name>
    <name type="common">Opium poppy</name>
    <dbReference type="NCBI Taxonomy" id="3469"/>
    <lineage>
        <taxon>Eukaryota</taxon>
        <taxon>Viridiplantae</taxon>
        <taxon>Streptophyta</taxon>
        <taxon>Embryophyta</taxon>
        <taxon>Tracheophyta</taxon>
        <taxon>Spermatophyta</taxon>
        <taxon>Magnoliopsida</taxon>
        <taxon>Ranunculales</taxon>
        <taxon>Papaveraceae</taxon>
        <taxon>Papaveroideae</taxon>
        <taxon>Papaver</taxon>
    </lineage>
</organism>
<dbReference type="PANTHER" id="PTHR46502">
    <property type="entry name" value="C2 DOMAIN-CONTAINING"/>
    <property type="match status" value="1"/>
</dbReference>
<dbReference type="Gramene" id="RZC83917">
    <property type="protein sequence ID" value="RZC83917"/>
    <property type="gene ID" value="C5167_046702"/>
</dbReference>